<protein>
    <recommendedName>
        <fullName evidence="3">Secreted protein</fullName>
    </recommendedName>
</protein>
<comment type="caution">
    <text evidence="1">The sequence shown here is derived from an EMBL/GenBank/DDBJ whole genome shotgun (WGS) entry which is preliminary data.</text>
</comment>
<evidence type="ECO:0000313" key="1">
    <source>
        <dbReference type="EMBL" id="KAK8948066.1"/>
    </source>
</evidence>
<evidence type="ECO:0000313" key="2">
    <source>
        <dbReference type="Proteomes" id="UP001412067"/>
    </source>
</evidence>
<accession>A0ABR2LT76</accession>
<evidence type="ECO:0008006" key="3">
    <source>
        <dbReference type="Google" id="ProtNLM"/>
    </source>
</evidence>
<sequence>MWPHGIPPLPVGLWGAGGCGPFGWMLPASSGGWSGAAAVGDENPGGMELVGALVCGHAKWSGGHFAGATILLRDLSVLSESECNDSWPRGGHPCGDCDHGAGEYCPL</sequence>
<reference evidence="1 2" key="1">
    <citation type="journal article" date="2022" name="Nat. Plants">
        <title>Genomes of leafy and leafless Platanthera orchids illuminate the evolution of mycoheterotrophy.</title>
        <authorList>
            <person name="Li M.H."/>
            <person name="Liu K.W."/>
            <person name="Li Z."/>
            <person name="Lu H.C."/>
            <person name="Ye Q.L."/>
            <person name="Zhang D."/>
            <person name="Wang J.Y."/>
            <person name="Li Y.F."/>
            <person name="Zhong Z.M."/>
            <person name="Liu X."/>
            <person name="Yu X."/>
            <person name="Liu D.K."/>
            <person name="Tu X.D."/>
            <person name="Liu B."/>
            <person name="Hao Y."/>
            <person name="Liao X.Y."/>
            <person name="Jiang Y.T."/>
            <person name="Sun W.H."/>
            <person name="Chen J."/>
            <person name="Chen Y.Q."/>
            <person name="Ai Y."/>
            <person name="Zhai J.W."/>
            <person name="Wu S.S."/>
            <person name="Zhou Z."/>
            <person name="Hsiao Y.Y."/>
            <person name="Wu W.L."/>
            <person name="Chen Y.Y."/>
            <person name="Lin Y.F."/>
            <person name="Hsu J.L."/>
            <person name="Li C.Y."/>
            <person name="Wang Z.W."/>
            <person name="Zhao X."/>
            <person name="Zhong W.Y."/>
            <person name="Ma X.K."/>
            <person name="Ma L."/>
            <person name="Huang J."/>
            <person name="Chen G.Z."/>
            <person name="Huang M.Z."/>
            <person name="Huang L."/>
            <person name="Peng D.H."/>
            <person name="Luo Y.B."/>
            <person name="Zou S.Q."/>
            <person name="Chen S.P."/>
            <person name="Lan S."/>
            <person name="Tsai W.C."/>
            <person name="Van de Peer Y."/>
            <person name="Liu Z.J."/>
        </authorList>
    </citation>
    <scope>NUCLEOTIDE SEQUENCE [LARGE SCALE GENOMIC DNA]</scope>
    <source>
        <strain evidence="1">Lor288</strain>
    </source>
</reference>
<gene>
    <name evidence="1" type="ORF">KSP40_PGU021295</name>
</gene>
<dbReference type="Proteomes" id="UP001412067">
    <property type="component" value="Unassembled WGS sequence"/>
</dbReference>
<dbReference type="EMBL" id="JBBWWR010000016">
    <property type="protein sequence ID" value="KAK8948066.1"/>
    <property type="molecule type" value="Genomic_DNA"/>
</dbReference>
<name>A0ABR2LT76_9ASPA</name>
<keyword evidence="2" id="KW-1185">Reference proteome</keyword>
<proteinExistence type="predicted"/>
<organism evidence="1 2">
    <name type="scientific">Platanthera guangdongensis</name>
    <dbReference type="NCBI Taxonomy" id="2320717"/>
    <lineage>
        <taxon>Eukaryota</taxon>
        <taxon>Viridiplantae</taxon>
        <taxon>Streptophyta</taxon>
        <taxon>Embryophyta</taxon>
        <taxon>Tracheophyta</taxon>
        <taxon>Spermatophyta</taxon>
        <taxon>Magnoliopsida</taxon>
        <taxon>Liliopsida</taxon>
        <taxon>Asparagales</taxon>
        <taxon>Orchidaceae</taxon>
        <taxon>Orchidoideae</taxon>
        <taxon>Orchideae</taxon>
        <taxon>Orchidinae</taxon>
        <taxon>Platanthera</taxon>
    </lineage>
</organism>